<feature type="domain" description="TonB C-terminal" evidence="2">
    <location>
        <begin position="468"/>
        <end position="563"/>
    </location>
</feature>
<dbReference type="eggNOG" id="COG0810">
    <property type="taxonomic scope" value="Bacteria"/>
</dbReference>
<keyword evidence="1" id="KW-0812">Transmembrane</keyword>
<dbReference type="PROSITE" id="PS52015">
    <property type="entry name" value="TONB_CTD"/>
    <property type="match status" value="1"/>
</dbReference>
<organism evidence="3 4">
    <name type="scientific">Sphingobacterium deserti</name>
    <dbReference type="NCBI Taxonomy" id="1229276"/>
    <lineage>
        <taxon>Bacteria</taxon>
        <taxon>Pseudomonadati</taxon>
        <taxon>Bacteroidota</taxon>
        <taxon>Sphingobacteriia</taxon>
        <taxon>Sphingobacteriales</taxon>
        <taxon>Sphingobacteriaceae</taxon>
        <taxon>Sphingobacterium</taxon>
    </lineage>
</organism>
<feature type="transmembrane region" description="Helical" evidence="1">
    <location>
        <begin position="33"/>
        <end position="51"/>
    </location>
</feature>
<protein>
    <submittedName>
        <fullName evidence="3">TonB family protein</fullName>
    </submittedName>
</protein>
<dbReference type="STRING" id="1229276.DI53_0848"/>
<evidence type="ECO:0000259" key="2">
    <source>
        <dbReference type="PROSITE" id="PS52015"/>
    </source>
</evidence>
<comment type="caution">
    <text evidence="3">The sequence shown here is derived from an EMBL/GenBank/DDBJ whole genome shotgun (WGS) entry which is preliminary data.</text>
</comment>
<dbReference type="AlphaFoldDB" id="A0A0B8T2X0"/>
<keyword evidence="1" id="KW-0472">Membrane</keyword>
<dbReference type="PATRIC" id="fig|1229276.3.peg.873"/>
<dbReference type="GO" id="GO:0098797">
    <property type="term" value="C:plasma membrane protein complex"/>
    <property type="evidence" value="ECO:0007669"/>
    <property type="project" value="TreeGrafter"/>
</dbReference>
<dbReference type="PANTHER" id="PTHR33446">
    <property type="entry name" value="PROTEIN TONB-RELATED"/>
    <property type="match status" value="1"/>
</dbReference>
<proteinExistence type="predicted"/>
<evidence type="ECO:0000313" key="4">
    <source>
        <dbReference type="Proteomes" id="UP000031802"/>
    </source>
</evidence>
<reference evidence="3 4" key="2">
    <citation type="journal article" date="2015" name="PLoS ONE">
        <title>Whole-Genome Optical Mapping and Finished Genome Sequence of Sphingobacterium deserti sp. nov., a New Species Isolated from the Western Desert of China.</title>
        <authorList>
            <person name="Teng C."/>
            <person name="Zhou Z."/>
            <person name="Molnar I."/>
            <person name="Li X."/>
            <person name="Tang R."/>
            <person name="Chen M."/>
            <person name="Wang L."/>
            <person name="Su S."/>
            <person name="Zhang W."/>
            <person name="Lin M."/>
        </authorList>
    </citation>
    <scope>NUCLEOTIDE SEQUENCE [LARGE SCALE GENOMIC DNA]</scope>
    <source>
        <strain evidence="4">ACCC05744</strain>
    </source>
</reference>
<sequence>MIYLILVNLTLVLCYTLYSTFLKNLTFFQLNRLYLLAAVVVSLLIPIGLFIELPRTRMMEETLPAIDLNLLLEEELLLGEGKQSAISMRDLLQKVYWSGCFFALAWLCFRCIRVFTIIRSGKNSFSFAFFKKIVLGEKARDNHVIEDHEQIHASQGHSYDLVFVELVRVFNWFNPVFHYYLKELKFQHECIADAQCSIDRVAYAELLVSQAMQVEHTHFLHEFSKKSFLKNRIAMLFKDRSNRKYKFLYFSIMPVFGLTILSTLVFNSTNARSIVRDIEDKVESTTLASLKEANFESFYEAVDTATAASNGVYLQEDSVYTHPQEKPKAIDNRSINVLIDEWANSSAAKGSRKQPVIFTFLVEKDGTVSRAFATTKEDGNKMELPAQQLTTSRWTPAKHEGKLVRSWATVYASFDSGKDDKLTAKAMLFESTSNYTEEQRDSVRAKAASKDEENKVFTAVEVNPEPVGGLATFRKWIGDNYQYPQGAIDAAVKGQIVVSFIVEADGALSNLKIIKDLGHGTGEAVLDVLQKAANWRPAIQNGRKVRVAYTLPVTLDLQADTKK</sequence>
<dbReference type="GO" id="GO:0031992">
    <property type="term" value="F:energy transducer activity"/>
    <property type="evidence" value="ECO:0007669"/>
    <property type="project" value="TreeGrafter"/>
</dbReference>
<evidence type="ECO:0000313" key="3">
    <source>
        <dbReference type="EMBL" id="KGE15366.1"/>
    </source>
</evidence>
<dbReference type="GO" id="GO:0055085">
    <property type="term" value="P:transmembrane transport"/>
    <property type="evidence" value="ECO:0007669"/>
    <property type="project" value="InterPro"/>
</dbReference>
<dbReference type="Proteomes" id="UP000031802">
    <property type="component" value="Unassembled WGS sequence"/>
</dbReference>
<gene>
    <name evidence="3" type="ORF">DI53_0848</name>
</gene>
<dbReference type="PANTHER" id="PTHR33446:SF2">
    <property type="entry name" value="PROTEIN TONB"/>
    <property type="match status" value="1"/>
</dbReference>
<feature type="transmembrane region" description="Helical" evidence="1">
    <location>
        <begin position="247"/>
        <end position="266"/>
    </location>
</feature>
<dbReference type="RefSeq" id="WP_037495744.1">
    <property type="nucleotide sequence ID" value="NZ_JJMU01000013.1"/>
</dbReference>
<keyword evidence="4" id="KW-1185">Reference proteome</keyword>
<name>A0A0B8T2X0_9SPHI</name>
<dbReference type="EMBL" id="JJMU01000013">
    <property type="protein sequence ID" value="KGE15366.1"/>
    <property type="molecule type" value="Genomic_DNA"/>
</dbReference>
<dbReference type="SUPFAM" id="SSF74653">
    <property type="entry name" value="TolA/TonB C-terminal domain"/>
    <property type="match status" value="1"/>
</dbReference>
<keyword evidence="1" id="KW-1133">Transmembrane helix</keyword>
<dbReference type="InterPro" id="IPR051045">
    <property type="entry name" value="TonB-dependent_transducer"/>
</dbReference>
<feature type="transmembrane region" description="Helical" evidence="1">
    <location>
        <begin position="6"/>
        <end position="26"/>
    </location>
</feature>
<dbReference type="InterPro" id="IPR037682">
    <property type="entry name" value="TonB_C"/>
</dbReference>
<dbReference type="eggNOG" id="COG4219">
    <property type="taxonomic scope" value="Bacteria"/>
</dbReference>
<dbReference type="Gene3D" id="3.30.1150.10">
    <property type="match status" value="1"/>
</dbReference>
<evidence type="ECO:0000256" key="1">
    <source>
        <dbReference type="SAM" id="Phobius"/>
    </source>
</evidence>
<feature type="transmembrane region" description="Helical" evidence="1">
    <location>
        <begin position="95"/>
        <end position="112"/>
    </location>
</feature>
<dbReference type="Pfam" id="PF03544">
    <property type="entry name" value="TonB_C"/>
    <property type="match status" value="1"/>
</dbReference>
<dbReference type="OrthoDB" id="649093at2"/>
<reference evidence="4" key="1">
    <citation type="submission" date="2014-04" db="EMBL/GenBank/DDBJ databases">
        <title>Whole-Genome optical mapping and complete genome sequence of Sphingobacterium deserti sp. nov., a new spaces isolated from desert in the west of China.</title>
        <authorList>
            <person name="Teng C."/>
            <person name="Zhou Z."/>
            <person name="Li X."/>
            <person name="Chen M."/>
            <person name="Lin M."/>
            <person name="Wang L."/>
            <person name="Su S."/>
            <person name="Zhang C."/>
            <person name="Zhang W."/>
        </authorList>
    </citation>
    <scope>NUCLEOTIDE SEQUENCE [LARGE SCALE GENOMIC DNA]</scope>
    <source>
        <strain evidence="4">ACCC05744</strain>
    </source>
</reference>
<accession>A0A0B8T2X0</accession>